<comment type="caution">
    <text evidence="3">The sequence shown here is derived from an EMBL/GenBank/DDBJ whole genome shotgun (WGS) entry which is preliminary data.</text>
</comment>
<proteinExistence type="predicted"/>
<sequence>MDKYTSQERAEIVTIFIENNRFVIATQRKLCQKYPKRPVPHKTTTDRLHANFRQYGTTTGRPRSGRQRMSRNPENG</sequence>
<evidence type="ECO:0000313" key="3">
    <source>
        <dbReference type="EMBL" id="KAF7274607.1"/>
    </source>
</evidence>
<protein>
    <recommendedName>
        <fullName evidence="2">DUF4817 domain-containing protein</fullName>
    </recommendedName>
</protein>
<keyword evidence="4" id="KW-1185">Reference proteome</keyword>
<organism evidence="3 4">
    <name type="scientific">Rhynchophorus ferrugineus</name>
    <name type="common">Red palm weevil</name>
    <name type="synonym">Curculio ferrugineus</name>
    <dbReference type="NCBI Taxonomy" id="354439"/>
    <lineage>
        <taxon>Eukaryota</taxon>
        <taxon>Metazoa</taxon>
        <taxon>Ecdysozoa</taxon>
        <taxon>Arthropoda</taxon>
        <taxon>Hexapoda</taxon>
        <taxon>Insecta</taxon>
        <taxon>Pterygota</taxon>
        <taxon>Neoptera</taxon>
        <taxon>Endopterygota</taxon>
        <taxon>Coleoptera</taxon>
        <taxon>Polyphaga</taxon>
        <taxon>Cucujiformia</taxon>
        <taxon>Curculionidae</taxon>
        <taxon>Dryophthorinae</taxon>
        <taxon>Rhynchophorus</taxon>
    </lineage>
</organism>
<dbReference type="OrthoDB" id="6782743at2759"/>
<name>A0A834I4V1_RHYFE</name>
<reference evidence="3" key="1">
    <citation type="submission" date="2020-08" db="EMBL/GenBank/DDBJ databases">
        <title>Genome sequencing and assembly of the red palm weevil Rhynchophorus ferrugineus.</title>
        <authorList>
            <person name="Dias G.B."/>
            <person name="Bergman C.M."/>
            <person name="Manee M."/>
        </authorList>
    </citation>
    <scope>NUCLEOTIDE SEQUENCE</scope>
    <source>
        <strain evidence="3">AA-2017</strain>
        <tissue evidence="3">Whole larva</tissue>
    </source>
</reference>
<evidence type="ECO:0000259" key="2">
    <source>
        <dbReference type="Pfam" id="PF16087"/>
    </source>
</evidence>
<evidence type="ECO:0000313" key="4">
    <source>
        <dbReference type="Proteomes" id="UP000625711"/>
    </source>
</evidence>
<dbReference type="InterPro" id="IPR032135">
    <property type="entry name" value="DUF4817"/>
</dbReference>
<feature type="domain" description="DUF4817" evidence="2">
    <location>
        <begin position="5"/>
        <end position="59"/>
    </location>
</feature>
<dbReference type="Proteomes" id="UP000625711">
    <property type="component" value="Unassembled WGS sequence"/>
</dbReference>
<feature type="region of interest" description="Disordered" evidence="1">
    <location>
        <begin position="36"/>
        <end position="76"/>
    </location>
</feature>
<dbReference type="Pfam" id="PF16087">
    <property type="entry name" value="DUF4817"/>
    <property type="match status" value="1"/>
</dbReference>
<dbReference type="AlphaFoldDB" id="A0A834I4V1"/>
<gene>
    <name evidence="3" type="ORF">GWI33_012716</name>
</gene>
<dbReference type="EMBL" id="JAACXV010012479">
    <property type="protein sequence ID" value="KAF7274607.1"/>
    <property type="molecule type" value="Genomic_DNA"/>
</dbReference>
<evidence type="ECO:0000256" key="1">
    <source>
        <dbReference type="SAM" id="MobiDB-lite"/>
    </source>
</evidence>
<accession>A0A834I4V1</accession>